<reference evidence="15" key="1">
    <citation type="journal article" date="2021" name="Open Biol.">
        <title>Shared evolutionary footprints suggest mitochondrial oxidative damage underlies multiple complex I losses in fungi.</title>
        <authorList>
            <person name="Schikora-Tamarit M.A."/>
            <person name="Marcet-Houben M."/>
            <person name="Nosek J."/>
            <person name="Gabaldon T."/>
        </authorList>
    </citation>
    <scope>NUCLEOTIDE SEQUENCE</scope>
    <source>
        <strain evidence="15">NCAIM Y.01608</strain>
    </source>
</reference>
<dbReference type="GO" id="GO:0010494">
    <property type="term" value="C:cytoplasmic stress granule"/>
    <property type="evidence" value="ECO:0007669"/>
    <property type="project" value="UniProtKB-ARBA"/>
</dbReference>
<dbReference type="HAMAP" id="MF_00098">
    <property type="entry name" value="Met_tRNA_synth_type1"/>
    <property type="match status" value="1"/>
</dbReference>
<dbReference type="InterPro" id="IPR014758">
    <property type="entry name" value="Met-tRNA_synth"/>
</dbReference>
<keyword evidence="6 12" id="KW-0547">Nucleotide-binding</keyword>
<keyword evidence="5 12" id="KW-0436">Ligase</keyword>
<evidence type="ECO:0000256" key="10">
    <source>
        <dbReference type="ARBA" id="ARBA00030904"/>
    </source>
</evidence>
<dbReference type="GO" id="GO:0005524">
    <property type="term" value="F:ATP binding"/>
    <property type="evidence" value="ECO:0007669"/>
    <property type="project" value="UniProtKB-KW"/>
</dbReference>
<dbReference type="SUPFAM" id="SSF57770">
    <property type="entry name" value="Methionyl-tRNA synthetase (MetRS), Zn-domain"/>
    <property type="match status" value="1"/>
</dbReference>
<dbReference type="Pfam" id="PF19303">
    <property type="entry name" value="Anticodon_3"/>
    <property type="match status" value="1"/>
</dbReference>
<dbReference type="PANTHER" id="PTHR45765:SF1">
    <property type="entry name" value="METHIONINE--TRNA LIGASE, CYTOPLASMIC"/>
    <property type="match status" value="1"/>
</dbReference>
<dbReference type="InterPro" id="IPR015413">
    <property type="entry name" value="Methionyl/Leucyl_tRNA_Synth"/>
</dbReference>
<evidence type="ECO:0000256" key="4">
    <source>
        <dbReference type="ARBA" id="ARBA00022490"/>
    </source>
</evidence>
<evidence type="ECO:0000256" key="7">
    <source>
        <dbReference type="ARBA" id="ARBA00022840"/>
    </source>
</evidence>
<evidence type="ECO:0000313" key="16">
    <source>
        <dbReference type="Proteomes" id="UP000788993"/>
    </source>
</evidence>
<dbReference type="InterPro" id="IPR041872">
    <property type="entry name" value="Anticodon_Met"/>
</dbReference>
<dbReference type="GO" id="GO:0017101">
    <property type="term" value="C:aminoacyl-tRNA synthetase multienzyme complex"/>
    <property type="evidence" value="ECO:0007669"/>
    <property type="project" value="TreeGrafter"/>
</dbReference>
<evidence type="ECO:0000256" key="5">
    <source>
        <dbReference type="ARBA" id="ARBA00022598"/>
    </source>
</evidence>
<keyword evidence="4" id="KW-0963">Cytoplasm</keyword>
<dbReference type="InterPro" id="IPR014729">
    <property type="entry name" value="Rossmann-like_a/b/a_fold"/>
</dbReference>
<evidence type="ECO:0000256" key="9">
    <source>
        <dbReference type="ARBA" id="ARBA00023146"/>
    </source>
</evidence>
<dbReference type="SUPFAM" id="SSF52374">
    <property type="entry name" value="Nucleotidylyl transferase"/>
    <property type="match status" value="1"/>
</dbReference>
<dbReference type="GO" id="GO:0017102">
    <property type="term" value="C:methionyl glutamyl tRNA synthetase complex"/>
    <property type="evidence" value="ECO:0007669"/>
    <property type="project" value="UniProtKB-ARBA"/>
</dbReference>
<evidence type="ECO:0000256" key="2">
    <source>
        <dbReference type="ARBA" id="ARBA00005594"/>
    </source>
</evidence>
<comment type="catalytic activity">
    <reaction evidence="11">
        <text>tRNA(Met) + L-methionine + ATP = L-methionyl-tRNA(Met) + AMP + diphosphate</text>
        <dbReference type="Rhea" id="RHEA:13481"/>
        <dbReference type="Rhea" id="RHEA-COMP:9667"/>
        <dbReference type="Rhea" id="RHEA-COMP:9698"/>
        <dbReference type="ChEBI" id="CHEBI:30616"/>
        <dbReference type="ChEBI" id="CHEBI:33019"/>
        <dbReference type="ChEBI" id="CHEBI:57844"/>
        <dbReference type="ChEBI" id="CHEBI:78442"/>
        <dbReference type="ChEBI" id="CHEBI:78530"/>
        <dbReference type="ChEBI" id="CHEBI:456215"/>
        <dbReference type="EC" id="6.1.1.10"/>
    </reaction>
</comment>
<sequence>MSDSRSRILSQIPLIVMPGKYIKPHPVTLPFDFEQLPVSTQIFREQELDVLISHLDDLRENQQQMADHVRDRYGETALRNRSRLFDDWEQNIRRVAPGYFGADGKVNIMTPTRHHGEHEIQKEREQHADTKLKSAEDCEPQLTGASYDLANLPGLVIGTTPATIDMKNLSPKILTPNNFKTIKYTELVISMSLQLFGSSDGSVLSLVSNLKVSIAAAVFSPGLQLEVDAKGKSKLALQVNNGGFELYEPNAIVKYLAATKTHDRSVFGKHELIDKDEKILYPALKSNQIDLSILSQIGSIPSANAEDVSQIIIFSSLYPLLSKQTDTELSGWFKTFSEIPTVAKGINFATKNCGYQRIPEKNTSKVNVVEGCAVVHSEGKLKPKPNERNILITSALPYVNNVPHLGNIVGSVLSADIYARYCKRRNYNAIYICGTDEYGTATETKALEDKVTPQELCDKYHAVHSDVYKWFQIGFDYFGRTTTPKQTEIAQEMFLKLYNNGYLEEKVMKQLFCPVHKGFLADRYVEGECPRCHYEDARGDQCDKCGNLLDPFELINPRCKLDGHTPEPRESNHIFISLDKLEPEVRKWIGEASEKGKWSKNSKTITNSWLKEGLQPRCITRDLTWGTPVPLKGFENKVLYVWFDAPIGYVSITANYTDEWRDWWQNPEHVQLYQFMGKDNVPFHTVVFPSTEIGTKQKWTMLHHLNTTEYLQYEGGKFSKSRGIGVFGNNAEATGVSPSVWRYYLASVRPENQDSQFSWYEFVTRNNSELLANLGNFVNRLAKFVIAKYNGVVPSFRTEDCPVYPELLKDLNSLVKTYVDDMETVHLRKGLETAMMISARGNLFLQENKLDNSLYNDFPEKSDAVVAIGLNIVYLVSAVIAPYMPETSKQIEEILRVPELKIPDEFGLWIQPGHCIGKAQYLFKRIDEKKIDEWRNFWNLKPSHFPEELPIRETDHDFEGMAVEI</sequence>
<proteinExistence type="inferred from homology"/>
<dbReference type="Proteomes" id="UP000788993">
    <property type="component" value="Unassembled WGS sequence"/>
</dbReference>
<dbReference type="NCBIfam" id="NF001100">
    <property type="entry name" value="PRK00133.1"/>
    <property type="match status" value="1"/>
</dbReference>
<keyword evidence="16" id="KW-1185">Reference proteome</keyword>
<gene>
    <name evidence="15" type="ORF">OGATHE_005293</name>
</gene>
<dbReference type="PROSITE" id="PS00178">
    <property type="entry name" value="AA_TRNA_LIGASE_I"/>
    <property type="match status" value="1"/>
</dbReference>
<reference evidence="15" key="2">
    <citation type="submission" date="2021-01" db="EMBL/GenBank/DDBJ databases">
        <authorList>
            <person name="Schikora-Tamarit M.A."/>
        </authorList>
    </citation>
    <scope>NUCLEOTIDE SEQUENCE</scope>
    <source>
        <strain evidence="15">NCAIM Y.01608</strain>
    </source>
</reference>
<feature type="domain" description="Methionyl-tRNA synthetase anticodon-binding" evidence="14">
    <location>
        <begin position="806"/>
        <end position="936"/>
    </location>
</feature>
<comment type="caution">
    <text evidence="15">The sequence shown here is derived from an EMBL/GenBank/DDBJ whole genome shotgun (WGS) entry which is preliminary data.</text>
</comment>
<keyword evidence="8 12" id="KW-0648">Protein biosynthesis</keyword>
<comment type="similarity">
    <text evidence="2 12">Belongs to the class-I aminoacyl-tRNA synthetase family.</text>
</comment>
<dbReference type="SUPFAM" id="SSF47323">
    <property type="entry name" value="Anticodon-binding domain of a subclass of class I aminoacyl-tRNA synthetases"/>
    <property type="match status" value="1"/>
</dbReference>
<dbReference type="AlphaFoldDB" id="A0A9P8T015"/>
<evidence type="ECO:0000313" key="15">
    <source>
        <dbReference type="EMBL" id="KAH3660961.1"/>
    </source>
</evidence>
<evidence type="ECO:0000256" key="11">
    <source>
        <dbReference type="ARBA" id="ARBA00047364"/>
    </source>
</evidence>
<dbReference type="InterPro" id="IPR009080">
    <property type="entry name" value="tRNAsynth_Ia_anticodon-bd"/>
</dbReference>
<evidence type="ECO:0000256" key="3">
    <source>
        <dbReference type="ARBA" id="ARBA00012838"/>
    </source>
</evidence>
<keyword evidence="7 12" id="KW-0067">ATP-binding</keyword>
<dbReference type="EC" id="6.1.1.10" evidence="3"/>
<evidence type="ECO:0000256" key="6">
    <source>
        <dbReference type="ARBA" id="ARBA00022741"/>
    </source>
</evidence>
<dbReference type="GO" id="GO:0005829">
    <property type="term" value="C:cytosol"/>
    <property type="evidence" value="ECO:0007669"/>
    <property type="project" value="TreeGrafter"/>
</dbReference>
<dbReference type="GO" id="GO:0006431">
    <property type="term" value="P:methionyl-tRNA aminoacylation"/>
    <property type="evidence" value="ECO:0007669"/>
    <property type="project" value="InterPro"/>
</dbReference>
<dbReference type="FunFam" id="2.20.28.20:FF:000001">
    <property type="entry name" value="Methionine--tRNA ligase"/>
    <property type="match status" value="1"/>
</dbReference>
<dbReference type="GO" id="GO:0004825">
    <property type="term" value="F:methionine-tRNA ligase activity"/>
    <property type="evidence" value="ECO:0007669"/>
    <property type="project" value="UniProtKB-EC"/>
</dbReference>
<name>A0A9P8T015_9ASCO</name>
<dbReference type="CDD" id="cd00814">
    <property type="entry name" value="MetRS_core"/>
    <property type="match status" value="1"/>
</dbReference>
<accession>A0A9P8T015</accession>
<dbReference type="InterPro" id="IPR033911">
    <property type="entry name" value="MetRS_core"/>
</dbReference>
<dbReference type="PRINTS" id="PR01041">
    <property type="entry name" value="TRNASYNTHMET"/>
</dbReference>
<dbReference type="NCBIfam" id="TIGR00398">
    <property type="entry name" value="metG"/>
    <property type="match status" value="1"/>
</dbReference>
<dbReference type="Gene3D" id="1.10.730.10">
    <property type="entry name" value="Isoleucyl-tRNA Synthetase, Domain 1"/>
    <property type="match status" value="1"/>
</dbReference>
<comment type="subcellular location">
    <subcellularLocation>
        <location evidence="1">Cytoplasm</location>
    </subcellularLocation>
</comment>
<evidence type="ECO:0000256" key="1">
    <source>
        <dbReference type="ARBA" id="ARBA00004496"/>
    </source>
</evidence>
<evidence type="ECO:0000259" key="13">
    <source>
        <dbReference type="Pfam" id="PF09334"/>
    </source>
</evidence>
<evidence type="ECO:0000256" key="12">
    <source>
        <dbReference type="RuleBase" id="RU363039"/>
    </source>
</evidence>
<dbReference type="EMBL" id="JAEUBD010001468">
    <property type="protein sequence ID" value="KAH3660961.1"/>
    <property type="molecule type" value="Genomic_DNA"/>
</dbReference>
<dbReference type="Gene3D" id="2.20.28.20">
    <property type="entry name" value="Methionyl-tRNA synthetase, Zn-domain"/>
    <property type="match status" value="1"/>
</dbReference>
<keyword evidence="9 12" id="KW-0030">Aminoacyl-tRNA synthetase</keyword>
<organism evidence="15 16">
    <name type="scientific">Ogataea polymorpha</name>
    <dbReference type="NCBI Taxonomy" id="460523"/>
    <lineage>
        <taxon>Eukaryota</taxon>
        <taxon>Fungi</taxon>
        <taxon>Dikarya</taxon>
        <taxon>Ascomycota</taxon>
        <taxon>Saccharomycotina</taxon>
        <taxon>Pichiomycetes</taxon>
        <taxon>Pichiales</taxon>
        <taxon>Pichiaceae</taxon>
        <taxon>Ogataea</taxon>
    </lineage>
</organism>
<dbReference type="InterPro" id="IPR023458">
    <property type="entry name" value="Met-tRNA_ligase_1"/>
</dbReference>
<protein>
    <recommendedName>
        <fullName evidence="3">methionine--tRNA ligase</fullName>
        <ecNumber evidence="3">6.1.1.10</ecNumber>
    </recommendedName>
    <alternativeName>
        <fullName evidence="10">Methionyl-tRNA synthetase</fullName>
    </alternativeName>
</protein>
<dbReference type="InterPro" id="IPR001412">
    <property type="entry name" value="aa-tRNA-synth_I_CS"/>
</dbReference>
<dbReference type="Pfam" id="PF09334">
    <property type="entry name" value="tRNA-synt_1g"/>
    <property type="match status" value="1"/>
</dbReference>
<dbReference type="Gene3D" id="3.40.50.620">
    <property type="entry name" value="HUPs"/>
    <property type="match status" value="1"/>
</dbReference>
<dbReference type="PANTHER" id="PTHR45765">
    <property type="entry name" value="METHIONINE--TRNA LIGASE"/>
    <property type="match status" value="1"/>
</dbReference>
<dbReference type="InterPro" id="IPR029038">
    <property type="entry name" value="MetRS_Zn"/>
</dbReference>
<dbReference type="FunFam" id="1.10.730.10:FF:000037">
    <property type="entry name" value="Methionyl-tRNA synthetase"/>
    <property type="match status" value="1"/>
</dbReference>
<dbReference type="CDD" id="cd07957">
    <property type="entry name" value="Anticodon_Ia_Met"/>
    <property type="match status" value="1"/>
</dbReference>
<evidence type="ECO:0000259" key="14">
    <source>
        <dbReference type="Pfam" id="PF19303"/>
    </source>
</evidence>
<feature type="domain" description="Methionyl/Leucyl tRNA synthetase" evidence="13">
    <location>
        <begin position="390"/>
        <end position="781"/>
    </location>
</feature>
<evidence type="ECO:0000256" key="8">
    <source>
        <dbReference type="ARBA" id="ARBA00022917"/>
    </source>
</evidence>